<accession>A0ABW9EDB8</accession>
<comment type="caution">
    <text evidence="1">The sequence shown here is derived from an EMBL/GenBank/DDBJ whole genome shotgun (WGS) entry which is preliminary data.</text>
</comment>
<protein>
    <submittedName>
        <fullName evidence="1">Uncharacterized protein</fullName>
    </submittedName>
</protein>
<proteinExistence type="predicted"/>
<keyword evidence="2" id="KW-1185">Reference proteome</keyword>
<organism evidence="1 2">
    <name type="scientific">Paraburkholderia strydomiana</name>
    <dbReference type="NCBI Taxonomy" id="1245417"/>
    <lineage>
        <taxon>Bacteria</taxon>
        <taxon>Pseudomonadati</taxon>
        <taxon>Pseudomonadota</taxon>
        <taxon>Betaproteobacteria</taxon>
        <taxon>Burkholderiales</taxon>
        <taxon>Burkholderiaceae</taxon>
        <taxon>Paraburkholderia</taxon>
    </lineage>
</organism>
<gene>
    <name evidence="1" type="ORF">PQQ73_08455</name>
</gene>
<sequence length="310" mass="35013">MGHEYNAEIGRALGWDLAYYGWGPRDDAPVDVIEGHTAGIAHFGGKRKHLSRFERKWLQLRQNALRRGRVVHESVTPEYIEFIDYPTCPVTLVELTHSTRRDTDWSVDRVNNDGAYADGNLIVMSVRANEAKGNKSFLELSGLLADGESLPGLSDRETLRLRCLMEGPCGIGEIGERRNTLWTRICRGSTRTNYHNLQHILLMATTVDSASRNVVFRTLVSLAHTDSRQSMNLLQVAFEKLKIRLKTADYPYDACGAEDFQAILKRWVETIPSTRKSAFDAELELLTGARLISNETVRSWSLDTRGRYAA</sequence>
<dbReference type="RefSeq" id="WP_408152706.1">
    <property type="nucleotide sequence ID" value="NZ_JAQQCL010000005.1"/>
</dbReference>
<reference evidence="1 2" key="1">
    <citation type="journal article" date="2024" name="Chem. Sci.">
        <title>Discovery of megapolipeptins by genome mining of a Burkholderiales bacteria collection.</title>
        <authorList>
            <person name="Paulo B.S."/>
            <person name="Recchia M.J.J."/>
            <person name="Lee S."/>
            <person name="Fergusson C.H."/>
            <person name="Romanowski S.B."/>
            <person name="Hernandez A."/>
            <person name="Krull N."/>
            <person name="Liu D.Y."/>
            <person name="Cavanagh H."/>
            <person name="Bos A."/>
            <person name="Gray C.A."/>
            <person name="Murphy B.T."/>
            <person name="Linington R.G."/>
            <person name="Eustaquio A.S."/>
        </authorList>
    </citation>
    <scope>NUCLEOTIDE SEQUENCE [LARGE SCALE GENOMIC DNA]</scope>
    <source>
        <strain evidence="1 2">RL17-350-BIC-E</strain>
    </source>
</reference>
<name>A0ABW9EDB8_9BURK</name>
<dbReference type="Proteomes" id="UP001629392">
    <property type="component" value="Unassembled WGS sequence"/>
</dbReference>
<dbReference type="EMBL" id="JAQQCL010000005">
    <property type="protein sequence ID" value="MFM0716355.1"/>
    <property type="molecule type" value="Genomic_DNA"/>
</dbReference>
<evidence type="ECO:0000313" key="1">
    <source>
        <dbReference type="EMBL" id="MFM0716355.1"/>
    </source>
</evidence>
<evidence type="ECO:0000313" key="2">
    <source>
        <dbReference type="Proteomes" id="UP001629392"/>
    </source>
</evidence>